<name>A0A267MD72_9FIRM</name>
<dbReference type="EMBL" id="NIBG01000031">
    <property type="protein sequence ID" value="PAB56815.1"/>
    <property type="molecule type" value="Genomic_DNA"/>
</dbReference>
<evidence type="ECO:0000313" key="2">
    <source>
        <dbReference type="EMBL" id="PAB56815.1"/>
    </source>
</evidence>
<dbReference type="OrthoDB" id="2111073at2"/>
<sequence>MVNIKKIFSHIIGNIYIPKYILHINDPILLHISDTPTILYGPIKRLIHEINPTYIVHTGDLVDNIKLEIYPSKIASYSSSLPKLINILESSKALEVYIGLGNHDKKEVVQNLCNRSILIDSCSKVNIRGISMNIGHFPKRVALNPTTFNLFGHSVEIKTHEKNGHIFLNGITGINIINLNTLDVHILSYPYGTDDIRMRRSRIGF</sequence>
<comment type="caution">
    <text evidence="2">The sequence shown here is derived from an EMBL/GenBank/DDBJ whole genome shotgun (WGS) entry which is preliminary data.</text>
</comment>
<dbReference type="Gene3D" id="3.60.21.10">
    <property type="match status" value="1"/>
</dbReference>
<reference evidence="2 3" key="1">
    <citation type="submission" date="2017-06" db="EMBL/GenBank/DDBJ databases">
        <title>Draft genome sequence of anaerobic fermentative bacterium Anaeromicrobium sediminis DY2726D isolated from West Pacific Ocean sediments.</title>
        <authorList>
            <person name="Zeng X."/>
        </authorList>
    </citation>
    <scope>NUCLEOTIDE SEQUENCE [LARGE SCALE GENOMIC DNA]</scope>
    <source>
        <strain evidence="2 3">DY2726D</strain>
    </source>
</reference>
<proteinExistence type="predicted"/>
<organism evidence="2 3">
    <name type="scientific">Anaeromicrobium sediminis</name>
    <dbReference type="NCBI Taxonomy" id="1478221"/>
    <lineage>
        <taxon>Bacteria</taxon>
        <taxon>Bacillati</taxon>
        <taxon>Bacillota</taxon>
        <taxon>Clostridia</taxon>
        <taxon>Peptostreptococcales</taxon>
        <taxon>Thermotaleaceae</taxon>
        <taxon>Anaeromicrobium</taxon>
    </lineage>
</organism>
<feature type="domain" description="Calcineurin-like phosphoesterase" evidence="1">
    <location>
        <begin position="30"/>
        <end position="119"/>
    </location>
</feature>
<dbReference type="SUPFAM" id="SSF56300">
    <property type="entry name" value="Metallo-dependent phosphatases"/>
    <property type="match status" value="1"/>
</dbReference>
<dbReference type="RefSeq" id="WP_095135814.1">
    <property type="nucleotide sequence ID" value="NZ_NIBG01000031.1"/>
</dbReference>
<evidence type="ECO:0000259" key="1">
    <source>
        <dbReference type="Pfam" id="PF00149"/>
    </source>
</evidence>
<keyword evidence="3" id="KW-1185">Reference proteome</keyword>
<dbReference type="GO" id="GO:0016787">
    <property type="term" value="F:hydrolase activity"/>
    <property type="evidence" value="ECO:0007669"/>
    <property type="project" value="InterPro"/>
</dbReference>
<accession>A0A267MD72</accession>
<evidence type="ECO:0000313" key="3">
    <source>
        <dbReference type="Proteomes" id="UP000216024"/>
    </source>
</evidence>
<protein>
    <recommendedName>
        <fullName evidence="1">Calcineurin-like phosphoesterase domain-containing protein</fullName>
    </recommendedName>
</protein>
<dbReference type="InterPro" id="IPR004843">
    <property type="entry name" value="Calcineurin-like_PHP"/>
</dbReference>
<dbReference type="AlphaFoldDB" id="A0A267MD72"/>
<dbReference type="Proteomes" id="UP000216024">
    <property type="component" value="Unassembled WGS sequence"/>
</dbReference>
<gene>
    <name evidence="2" type="ORF">CCE28_20280</name>
</gene>
<dbReference type="InterPro" id="IPR029052">
    <property type="entry name" value="Metallo-depent_PP-like"/>
</dbReference>
<dbReference type="Pfam" id="PF00149">
    <property type="entry name" value="Metallophos"/>
    <property type="match status" value="1"/>
</dbReference>